<feature type="chain" id="PRO_5012712249" description="Outer membrane protein beta-barrel domain-containing protein" evidence="1">
    <location>
        <begin position="22"/>
        <end position="217"/>
    </location>
</feature>
<evidence type="ECO:0000313" key="3">
    <source>
        <dbReference type="Proteomes" id="UP000192907"/>
    </source>
</evidence>
<organism evidence="2 3">
    <name type="scientific">Pseudobacteriovorax antillogorgiicola</name>
    <dbReference type="NCBI Taxonomy" id="1513793"/>
    <lineage>
        <taxon>Bacteria</taxon>
        <taxon>Pseudomonadati</taxon>
        <taxon>Bdellovibrionota</taxon>
        <taxon>Oligoflexia</taxon>
        <taxon>Oligoflexales</taxon>
        <taxon>Pseudobacteriovoracaceae</taxon>
        <taxon>Pseudobacteriovorax</taxon>
    </lineage>
</organism>
<accession>A0A1Y6BDB8</accession>
<sequence length="217" mass="22246">MNLTIKRLVMTLSLLVGLACANPAIASIGLGLNAGLGVLPVPTMGADIFYDMGQITVGAHYAAGSGDFSDIADVGSADISVEKLEADVSLMTIDARFFLIFGMNFFAGVGQRTVDFAYSLRDSSLGAEANGTIETKSTITKAGFGTMGRFGVFYIGFDLAAVHAAASGSASTSTTTNIPAAASELQNQLDDLQNFAENDVAKGTTVGVAILSIGALL</sequence>
<dbReference type="RefSeq" id="WP_132316925.1">
    <property type="nucleotide sequence ID" value="NZ_FWZT01000004.1"/>
</dbReference>
<name>A0A1Y6BDB8_9BACT</name>
<keyword evidence="3" id="KW-1185">Reference proteome</keyword>
<keyword evidence="1" id="KW-0732">Signal</keyword>
<dbReference type="EMBL" id="FWZT01000004">
    <property type="protein sequence ID" value="SMF05408.1"/>
    <property type="molecule type" value="Genomic_DNA"/>
</dbReference>
<evidence type="ECO:0000313" key="2">
    <source>
        <dbReference type="EMBL" id="SMF05408.1"/>
    </source>
</evidence>
<evidence type="ECO:0000256" key="1">
    <source>
        <dbReference type="SAM" id="SignalP"/>
    </source>
</evidence>
<proteinExistence type="predicted"/>
<dbReference type="Proteomes" id="UP000192907">
    <property type="component" value="Unassembled WGS sequence"/>
</dbReference>
<dbReference type="AlphaFoldDB" id="A0A1Y6BDB8"/>
<feature type="signal peptide" evidence="1">
    <location>
        <begin position="1"/>
        <end position="21"/>
    </location>
</feature>
<reference evidence="3" key="1">
    <citation type="submission" date="2017-04" db="EMBL/GenBank/DDBJ databases">
        <authorList>
            <person name="Varghese N."/>
            <person name="Submissions S."/>
        </authorList>
    </citation>
    <scope>NUCLEOTIDE SEQUENCE [LARGE SCALE GENOMIC DNA]</scope>
    <source>
        <strain evidence="3">RKEM611</strain>
    </source>
</reference>
<dbReference type="PROSITE" id="PS51257">
    <property type="entry name" value="PROKAR_LIPOPROTEIN"/>
    <property type="match status" value="1"/>
</dbReference>
<protein>
    <recommendedName>
        <fullName evidence="4">Outer membrane protein beta-barrel domain-containing protein</fullName>
    </recommendedName>
</protein>
<evidence type="ECO:0008006" key="4">
    <source>
        <dbReference type="Google" id="ProtNLM"/>
    </source>
</evidence>
<gene>
    <name evidence="2" type="ORF">SAMN06296036_10469</name>
</gene>